<feature type="signal peptide" evidence="7">
    <location>
        <begin position="1"/>
        <end position="19"/>
    </location>
</feature>
<keyword evidence="5" id="KW-0393">Immunoglobulin domain</keyword>
<dbReference type="STRING" id="9785.ENSLAFP00000018886"/>
<accession>G3TTH8</accession>
<organism evidence="9 10">
    <name type="scientific">Loxodonta africana</name>
    <name type="common">African elephant</name>
    <dbReference type="NCBI Taxonomy" id="9785"/>
    <lineage>
        <taxon>Eukaryota</taxon>
        <taxon>Metazoa</taxon>
        <taxon>Chordata</taxon>
        <taxon>Craniata</taxon>
        <taxon>Vertebrata</taxon>
        <taxon>Euteleostomi</taxon>
        <taxon>Mammalia</taxon>
        <taxon>Eutheria</taxon>
        <taxon>Afrotheria</taxon>
        <taxon>Proboscidea</taxon>
        <taxon>Elephantidae</taxon>
        <taxon>Loxodonta</taxon>
    </lineage>
</organism>
<reference evidence="9 10" key="1">
    <citation type="submission" date="2009-06" db="EMBL/GenBank/DDBJ databases">
        <title>The Genome Sequence of Loxodonta africana (African elephant).</title>
        <authorList>
            <person name="Di Palma F."/>
            <person name="Heiman D."/>
            <person name="Young S."/>
            <person name="Johnson J."/>
            <person name="Lander E.S."/>
            <person name="Lindblad-Toh K."/>
        </authorList>
    </citation>
    <scope>NUCLEOTIDE SEQUENCE [LARGE SCALE GENOMIC DNA]</scope>
    <source>
        <strain evidence="9 10">Isolate ISIS603380</strain>
    </source>
</reference>
<dbReference type="Pfam" id="PF07686">
    <property type="entry name" value="V-set"/>
    <property type="match status" value="1"/>
</dbReference>
<evidence type="ECO:0000313" key="9">
    <source>
        <dbReference type="Ensembl" id="ENSLAFP00000018886.1"/>
    </source>
</evidence>
<keyword evidence="10" id="KW-1185">Reference proteome</keyword>
<dbReference type="Gene3D" id="2.60.40.10">
    <property type="entry name" value="Immunoglobulins"/>
    <property type="match status" value="1"/>
</dbReference>
<dbReference type="InterPro" id="IPR051006">
    <property type="entry name" value="TCR_variable_domain"/>
</dbReference>
<proteinExistence type="predicted"/>
<name>G3TTH8_LOXAF</name>
<keyword evidence="6" id="KW-1279">T cell receptor</keyword>
<evidence type="ECO:0000256" key="5">
    <source>
        <dbReference type="ARBA" id="ARBA00023319"/>
    </source>
</evidence>
<dbReference type="Ensembl" id="ENSLAFT00000025925.1">
    <property type="protein sequence ID" value="ENSLAFP00000018886.1"/>
    <property type="gene ID" value="ENSLAFG00000028141.1"/>
</dbReference>
<dbReference type="HOGENOM" id="CLU_077975_8_3_1"/>
<evidence type="ECO:0000256" key="2">
    <source>
        <dbReference type="ARBA" id="ARBA00022859"/>
    </source>
</evidence>
<dbReference type="eggNOG" id="ENOG502SVXB">
    <property type="taxonomic scope" value="Eukaryota"/>
</dbReference>
<dbReference type="InParanoid" id="G3TTH8"/>
<keyword evidence="1 7" id="KW-0732">Signal</keyword>
<dbReference type="InterPro" id="IPR036179">
    <property type="entry name" value="Ig-like_dom_sf"/>
</dbReference>
<dbReference type="GeneTree" id="ENSGT00940000163708"/>
<evidence type="ECO:0000256" key="4">
    <source>
        <dbReference type="ARBA" id="ARBA00023170"/>
    </source>
</evidence>
<dbReference type="SUPFAM" id="SSF48726">
    <property type="entry name" value="Immunoglobulin"/>
    <property type="match status" value="1"/>
</dbReference>
<dbReference type="AlphaFoldDB" id="G3TTH8"/>
<dbReference type="SMART" id="SM00406">
    <property type="entry name" value="IGv"/>
    <property type="match status" value="1"/>
</dbReference>
<dbReference type="GO" id="GO:0042101">
    <property type="term" value="C:T cell receptor complex"/>
    <property type="evidence" value="ECO:0007669"/>
    <property type="project" value="UniProtKB-KW"/>
</dbReference>
<reference evidence="9" key="2">
    <citation type="submission" date="2025-08" db="UniProtKB">
        <authorList>
            <consortium name="Ensembl"/>
        </authorList>
    </citation>
    <scope>IDENTIFICATION</scope>
    <source>
        <strain evidence="9">Isolate ISIS603380</strain>
    </source>
</reference>
<dbReference type="GO" id="GO:0002250">
    <property type="term" value="P:adaptive immune response"/>
    <property type="evidence" value="ECO:0007669"/>
    <property type="project" value="UniProtKB-KW"/>
</dbReference>
<feature type="chain" id="PRO_5003455856" evidence="7">
    <location>
        <begin position="20"/>
        <end position="110"/>
    </location>
</feature>
<evidence type="ECO:0000256" key="7">
    <source>
        <dbReference type="SAM" id="SignalP"/>
    </source>
</evidence>
<dbReference type="PROSITE" id="PS50835">
    <property type="entry name" value="IG_LIKE"/>
    <property type="match status" value="1"/>
</dbReference>
<keyword evidence="4" id="KW-0675">Receptor</keyword>
<evidence type="ECO:0000259" key="8">
    <source>
        <dbReference type="PROSITE" id="PS50835"/>
    </source>
</evidence>
<dbReference type="InterPro" id="IPR007110">
    <property type="entry name" value="Ig-like_dom"/>
</dbReference>
<evidence type="ECO:0000256" key="6">
    <source>
        <dbReference type="ARBA" id="ARBA00043266"/>
    </source>
</evidence>
<reference evidence="9" key="3">
    <citation type="submission" date="2025-09" db="UniProtKB">
        <authorList>
            <consortium name="Ensembl"/>
        </authorList>
    </citation>
    <scope>IDENTIFICATION</scope>
    <source>
        <strain evidence="9">Isolate ISIS603380</strain>
    </source>
</reference>
<dbReference type="FunCoup" id="G3TTH8">
    <property type="interactions" value="154"/>
</dbReference>
<dbReference type="InterPro" id="IPR013783">
    <property type="entry name" value="Ig-like_fold"/>
</dbReference>
<dbReference type="Proteomes" id="UP000007646">
    <property type="component" value="Unassembled WGS sequence"/>
</dbReference>
<keyword evidence="3" id="KW-1064">Adaptive immunity</keyword>
<dbReference type="PANTHER" id="PTHR19343:SF13">
    <property type="entry name" value="T CELL RECEPTOR ALPHA VARIABLE 21"/>
    <property type="match status" value="1"/>
</dbReference>
<evidence type="ECO:0000313" key="10">
    <source>
        <dbReference type="Proteomes" id="UP000007646"/>
    </source>
</evidence>
<sequence>MEKALALIILWLQIDWVSSKEEVQSPPALSVQEGDSFVLNCTYTDNVIYFLQWYRHDLGKGLTPLLLIQSNQGEQMSGRLEVSLDKSSRHSAVYIAPSQTGDSATYLCAV</sequence>
<gene>
    <name evidence="9" type="primary">TRAV21</name>
</gene>
<keyword evidence="2" id="KW-0391">Immunity</keyword>
<evidence type="ECO:0000256" key="3">
    <source>
        <dbReference type="ARBA" id="ARBA00023130"/>
    </source>
</evidence>
<protein>
    <submittedName>
        <fullName evidence="9">T cell receptor alpha variable 21</fullName>
    </submittedName>
</protein>
<dbReference type="PANTHER" id="PTHR19343">
    <property type="entry name" value="T CELL RECEPTOR ALPHA VARIABLE 1-2"/>
    <property type="match status" value="1"/>
</dbReference>
<feature type="domain" description="Ig-like" evidence="8">
    <location>
        <begin position="20"/>
        <end position="110"/>
    </location>
</feature>
<dbReference type="OMA" id="QWVSSKQ"/>
<evidence type="ECO:0000256" key="1">
    <source>
        <dbReference type="ARBA" id="ARBA00022729"/>
    </source>
</evidence>
<dbReference type="GO" id="GO:0042605">
    <property type="term" value="F:peptide antigen binding"/>
    <property type="evidence" value="ECO:0007669"/>
    <property type="project" value="TreeGrafter"/>
</dbReference>
<dbReference type="InterPro" id="IPR013106">
    <property type="entry name" value="Ig_V-set"/>
</dbReference>